<evidence type="ECO:0000313" key="3">
    <source>
        <dbReference type="Proteomes" id="UP001596050"/>
    </source>
</evidence>
<dbReference type="InterPro" id="IPR026336">
    <property type="entry name" value="PdeM-like"/>
</dbReference>
<keyword evidence="2" id="KW-0378">Hydrolase</keyword>
<dbReference type="Proteomes" id="UP001596050">
    <property type="component" value="Unassembled WGS sequence"/>
</dbReference>
<feature type="domain" description="Calcineurin-like phosphoesterase" evidence="1">
    <location>
        <begin position="33"/>
        <end position="125"/>
    </location>
</feature>
<dbReference type="NCBIfam" id="TIGR04123">
    <property type="entry name" value="P_estr_lig_assc"/>
    <property type="match status" value="1"/>
</dbReference>
<gene>
    <name evidence="2" type="primary">pdeM</name>
    <name evidence="2" type="ORF">ACFPN5_18840</name>
</gene>
<dbReference type="InterPro" id="IPR029052">
    <property type="entry name" value="Metallo-depent_PP-like"/>
</dbReference>
<dbReference type="Pfam" id="PF00149">
    <property type="entry name" value="Metallophos"/>
    <property type="match status" value="1"/>
</dbReference>
<dbReference type="InterPro" id="IPR004843">
    <property type="entry name" value="Calcineurin-like_PHP"/>
</dbReference>
<dbReference type="GO" id="GO:0016787">
    <property type="term" value="F:hydrolase activity"/>
    <property type="evidence" value="ECO:0007669"/>
    <property type="project" value="UniProtKB-KW"/>
</dbReference>
<dbReference type="RefSeq" id="WP_379785321.1">
    <property type="nucleotide sequence ID" value="NZ_JBHSMU010000015.1"/>
</dbReference>
<protein>
    <submittedName>
        <fullName evidence="2">Ligase-associated DNA damage response endonuclease PdeM</fullName>
        <ecNumber evidence="2">3.1.-.-</ecNumber>
    </submittedName>
</protein>
<evidence type="ECO:0000313" key="2">
    <source>
        <dbReference type="EMBL" id="MFC5461874.1"/>
    </source>
</evidence>
<dbReference type="PANTHER" id="PTHR39323">
    <property type="entry name" value="BLR1149 PROTEIN"/>
    <property type="match status" value="1"/>
</dbReference>
<dbReference type="GO" id="GO:0016874">
    <property type="term" value="F:ligase activity"/>
    <property type="evidence" value="ECO:0007669"/>
    <property type="project" value="UniProtKB-KW"/>
</dbReference>
<keyword evidence="2" id="KW-0540">Nuclease</keyword>
<sequence length="223" mass="24112">MTVSSVSVAVHVANELLLLLPEKAVFWPAQGMLIIADIHFGKAASFRALGVPVPRGTTTENLAGLDALIEQHGARHVVFLGDFLHARAAHASSTQLAMLTWRNTRRDLRLTLVRGNHDKRAGDPAAALGIELVDEPHQIGPFAFCHHPDLDMESNAAYALAGHVHPAWVLATRFDSLRLPCFVVGSHRMILPSFGSFTGGHTVKREAGDTIFVTSGEAVHSVR</sequence>
<accession>A0ABW0L825</accession>
<dbReference type="SUPFAM" id="SSF56300">
    <property type="entry name" value="Metallo-dependent phosphatases"/>
    <property type="match status" value="1"/>
</dbReference>
<dbReference type="InterPro" id="IPR024173">
    <property type="entry name" value="Pesterase_MJ0037-like"/>
</dbReference>
<dbReference type="EC" id="3.1.-.-" evidence="2"/>
<evidence type="ECO:0000259" key="1">
    <source>
        <dbReference type="Pfam" id="PF00149"/>
    </source>
</evidence>
<dbReference type="EMBL" id="JBHSMU010000015">
    <property type="protein sequence ID" value="MFC5461874.1"/>
    <property type="molecule type" value="Genomic_DNA"/>
</dbReference>
<keyword evidence="2" id="KW-0255">Endonuclease</keyword>
<comment type="caution">
    <text evidence="2">The sequence shown here is derived from an EMBL/GenBank/DDBJ whole genome shotgun (WGS) entry which is preliminary data.</text>
</comment>
<name>A0ABW0L825_9BURK</name>
<dbReference type="PANTHER" id="PTHR39323:SF1">
    <property type="entry name" value="BLR1149 PROTEIN"/>
    <property type="match status" value="1"/>
</dbReference>
<dbReference type="PIRSF" id="PIRSF000887">
    <property type="entry name" value="Pesterase_MJ0037"/>
    <property type="match status" value="1"/>
</dbReference>
<keyword evidence="2" id="KW-0436">Ligase</keyword>
<organism evidence="2 3">
    <name type="scientific">Massilia niabensis</name>
    <dbReference type="NCBI Taxonomy" id="544910"/>
    <lineage>
        <taxon>Bacteria</taxon>
        <taxon>Pseudomonadati</taxon>
        <taxon>Pseudomonadota</taxon>
        <taxon>Betaproteobacteria</taxon>
        <taxon>Burkholderiales</taxon>
        <taxon>Oxalobacteraceae</taxon>
        <taxon>Telluria group</taxon>
        <taxon>Massilia</taxon>
    </lineage>
</organism>
<keyword evidence="3" id="KW-1185">Reference proteome</keyword>
<proteinExistence type="predicted"/>
<dbReference type="GO" id="GO:0004519">
    <property type="term" value="F:endonuclease activity"/>
    <property type="evidence" value="ECO:0007669"/>
    <property type="project" value="UniProtKB-KW"/>
</dbReference>
<dbReference type="Gene3D" id="3.60.21.10">
    <property type="match status" value="1"/>
</dbReference>
<reference evidence="3" key="1">
    <citation type="journal article" date="2019" name="Int. J. Syst. Evol. Microbiol.">
        <title>The Global Catalogue of Microorganisms (GCM) 10K type strain sequencing project: providing services to taxonomists for standard genome sequencing and annotation.</title>
        <authorList>
            <consortium name="The Broad Institute Genomics Platform"/>
            <consortium name="The Broad Institute Genome Sequencing Center for Infectious Disease"/>
            <person name="Wu L."/>
            <person name="Ma J."/>
        </authorList>
    </citation>
    <scope>NUCLEOTIDE SEQUENCE [LARGE SCALE GENOMIC DNA]</scope>
    <source>
        <strain evidence="3">KACC 12649</strain>
    </source>
</reference>